<keyword evidence="5" id="KW-1185">Reference proteome</keyword>
<dbReference type="STRING" id="1121306.SAMN02745196_01903"/>
<reference evidence="4 5" key="1">
    <citation type="submission" date="2016-11" db="EMBL/GenBank/DDBJ databases">
        <authorList>
            <person name="Jaros S."/>
            <person name="Januszkiewicz K."/>
            <person name="Wedrychowicz H."/>
        </authorList>
    </citation>
    <scope>NUCLEOTIDE SEQUENCE [LARGE SCALE GENOMIC DNA]</scope>
    <source>
        <strain evidence="4 5">DSM 3089</strain>
    </source>
</reference>
<dbReference type="RefSeq" id="WP_072831783.1">
    <property type="nucleotide sequence ID" value="NZ_FQXP01000006.1"/>
</dbReference>
<dbReference type="EMBL" id="FQXP01000006">
    <property type="protein sequence ID" value="SHH91580.1"/>
    <property type="molecule type" value="Genomic_DNA"/>
</dbReference>
<proteinExistence type="predicted"/>
<evidence type="ECO:0000313" key="5">
    <source>
        <dbReference type="Proteomes" id="UP000184526"/>
    </source>
</evidence>
<dbReference type="InterPro" id="IPR009057">
    <property type="entry name" value="Homeodomain-like_sf"/>
</dbReference>
<gene>
    <name evidence="4" type="ORF">SAMN02745196_01903</name>
</gene>
<evidence type="ECO:0000256" key="2">
    <source>
        <dbReference type="PROSITE-ProRule" id="PRU00335"/>
    </source>
</evidence>
<protein>
    <submittedName>
        <fullName evidence="4">Transcriptional regulator, TetR family</fullName>
    </submittedName>
</protein>
<dbReference type="OrthoDB" id="5366068at2"/>
<evidence type="ECO:0000313" key="4">
    <source>
        <dbReference type="EMBL" id="SHH91580.1"/>
    </source>
</evidence>
<dbReference type="Gene3D" id="1.10.357.10">
    <property type="entry name" value="Tetracycline Repressor, domain 2"/>
    <property type="match status" value="1"/>
</dbReference>
<dbReference type="SUPFAM" id="SSF46689">
    <property type="entry name" value="Homeodomain-like"/>
    <property type="match status" value="1"/>
</dbReference>
<feature type="DNA-binding region" description="H-T-H motif" evidence="2">
    <location>
        <begin position="32"/>
        <end position="51"/>
    </location>
</feature>
<dbReference type="Pfam" id="PF00440">
    <property type="entry name" value="TetR_N"/>
    <property type="match status" value="1"/>
</dbReference>
<dbReference type="Proteomes" id="UP000184526">
    <property type="component" value="Unassembled WGS sequence"/>
</dbReference>
<keyword evidence="1 2" id="KW-0238">DNA-binding</keyword>
<organism evidence="4 5">
    <name type="scientific">Clostridium collagenovorans DSM 3089</name>
    <dbReference type="NCBI Taxonomy" id="1121306"/>
    <lineage>
        <taxon>Bacteria</taxon>
        <taxon>Bacillati</taxon>
        <taxon>Bacillota</taxon>
        <taxon>Clostridia</taxon>
        <taxon>Eubacteriales</taxon>
        <taxon>Clostridiaceae</taxon>
        <taxon>Clostridium</taxon>
    </lineage>
</organism>
<dbReference type="AlphaFoldDB" id="A0A1M5WVS9"/>
<accession>A0A1M5WVS9</accession>
<dbReference type="InterPro" id="IPR001647">
    <property type="entry name" value="HTH_TetR"/>
</dbReference>
<evidence type="ECO:0000259" key="3">
    <source>
        <dbReference type="PROSITE" id="PS50977"/>
    </source>
</evidence>
<dbReference type="GO" id="GO:0003677">
    <property type="term" value="F:DNA binding"/>
    <property type="evidence" value="ECO:0007669"/>
    <property type="project" value="UniProtKB-UniRule"/>
</dbReference>
<dbReference type="PROSITE" id="PS50977">
    <property type="entry name" value="HTH_TETR_2"/>
    <property type="match status" value="1"/>
</dbReference>
<sequence length="219" mass="26233">MVKKELQKRRIMKYFIEATNSIIEEEGIECVTIRKVADMAGYNSATLYNYFQNLNHLIFLSSMKYLKDYASDLYEYTKGSKNSLDMYFNVWKCFSYHSYLKPEIYNLIFFSEYCSDKINESMKLYYSIFPEELGEENEKFLPMLLEDDIYLRDYKILEEAAEDNFLREDDLKEINEMNVLIYQGMLSRMLNKSSKYSIDEAVEKTLKYVHKTIDAYRVL</sequence>
<feature type="domain" description="HTH tetR-type" evidence="3">
    <location>
        <begin position="9"/>
        <end position="69"/>
    </location>
</feature>
<name>A0A1M5WVS9_9CLOT</name>
<evidence type="ECO:0000256" key="1">
    <source>
        <dbReference type="ARBA" id="ARBA00023125"/>
    </source>
</evidence>